<evidence type="ECO:0008006" key="6">
    <source>
        <dbReference type="Google" id="ProtNLM"/>
    </source>
</evidence>
<feature type="transmembrane region" description="Helical" evidence="1">
    <location>
        <begin position="272"/>
        <end position="291"/>
    </location>
</feature>
<dbReference type="EMBL" id="CP065321">
    <property type="protein sequence ID" value="QQR29737.1"/>
    <property type="molecule type" value="Genomic_DNA"/>
</dbReference>
<evidence type="ECO:0000313" key="2">
    <source>
        <dbReference type="EMBL" id="ASB40447.1"/>
    </source>
</evidence>
<keyword evidence="1" id="KW-1133">Transmembrane helix</keyword>
<feature type="transmembrane region" description="Helical" evidence="1">
    <location>
        <begin position="311"/>
        <end position="334"/>
    </location>
</feature>
<dbReference type="EMBL" id="CP021422">
    <property type="protein sequence ID" value="ASB40447.1"/>
    <property type="molecule type" value="Genomic_DNA"/>
</dbReference>
<dbReference type="Proteomes" id="UP000196710">
    <property type="component" value="Chromosome"/>
</dbReference>
<evidence type="ECO:0000256" key="1">
    <source>
        <dbReference type="SAM" id="Phobius"/>
    </source>
</evidence>
<accession>A0A1Z2XPR1</accession>
<keyword evidence="1" id="KW-0472">Membrane</keyword>
<keyword evidence="1" id="KW-0812">Transmembrane</keyword>
<reference evidence="4" key="2">
    <citation type="submission" date="2017-05" db="EMBL/GenBank/DDBJ databases">
        <title>Improved OligoMM genomes.</title>
        <authorList>
            <person name="Garzetti D."/>
        </authorList>
    </citation>
    <scope>NUCLEOTIDE SEQUENCE [LARGE SCALE GENOMIC DNA]</scope>
    <source>
        <strain evidence="4">KB18</strain>
    </source>
</reference>
<dbReference type="RefSeq" id="WP_066534007.1">
    <property type="nucleotide sequence ID" value="NZ_CP021422.1"/>
</dbReference>
<reference evidence="3 5" key="3">
    <citation type="submission" date="2020-11" db="EMBL/GenBank/DDBJ databases">
        <title>Closed and high quality bacterial genomes of the OMM12 community.</title>
        <authorList>
            <person name="Marbouty M."/>
            <person name="Lamy-Besnier Q."/>
            <person name="Debarbieux L."/>
            <person name="Koszul R."/>
        </authorList>
    </citation>
    <scope>NUCLEOTIDE SEQUENCE [LARGE SCALE GENOMIC DNA]</scope>
    <source>
        <strain evidence="3 5">KB18</strain>
    </source>
</reference>
<protein>
    <recommendedName>
        <fullName evidence="6">ABC transporter permease</fullName>
    </recommendedName>
</protein>
<feature type="transmembrane region" description="Helical" evidence="1">
    <location>
        <begin position="346"/>
        <end position="369"/>
    </location>
</feature>
<reference evidence="2" key="1">
    <citation type="journal article" date="2017" name="Genome Announc.">
        <title>High-Quality Whole-Genome Sequences of the Oligo-Mouse-Microbiota Bacterial Community.</title>
        <authorList>
            <person name="Garzetti D."/>
            <person name="Brugiroux S."/>
            <person name="Bunk B."/>
            <person name="Pukall R."/>
            <person name="McCoy K.D."/>
            <person name="Macpherson A.J."/>
            <person name="Stecher B."/>
        </authorList>
    </citation>
    <scope>NUCLEOTIDE SEQUENCE</scope>
    <source>
        <strain evidence="2">KB18</strain>
    </source>
</reference>
<gene>
    <name evidence="2" type="ORF">ADH66_07090</name>
    <name evidence="3" type="ORF">I5Q82_17175</name>
</gene>
<name>A0A1Z2XPR1_9FIRM</name>
<evidence type="ECO:0000313" key="5">
    <source>
        <dbReference type="Proteomes" id="UP000596035"/>
    </source>
</evidence>
<dbReference type="Proteomes" id="UP000596035">
    <property type="component" value="Chromosome"/>
</dbReference>
<dbReference type="KEGG" id="amur:ADH66_07090"/>
<dbReference type="AlphaFoldDB" id="A0A1Z2XPR1"/>
<organism evidence="3 5">
    <name type="scientific">Acutalibacter muris</name>
    <dbReference type="NCBI Taxonomy" id="1796620"/>
    <lineage>
        <taxon>Bacteria</taxon>
        <taxon>Bacillati</taxon>
        <taxon>Bacillota</taxon>
        <taxon>Clostridia</taxon>
        <taxon>Eubacteriales</taxon>
        <taxon>Acutalibacteraceae</taxon>
        <taxon>Acutalibacter</taxon>
    </lineage>
</organism>
<keyword evidence="4" id="KW-1185">Reference proteome</keyword>
<evidence type="ECO:0000313" key="3">
    <source>
        <dbReference type="EMBL" id="QQR29737.1"/>
    </source>
</evidence>
<proteinExistence type="predicted"/>
<evidence type="ECO:0000313" key="4">
    <source>
        <dbReference type="Proteomes" id="UP000196710"/>
    </source>
</evidence>
<sequence length="381" mass="41832">MANITANEEAIERLATDIPVAVWVTNPGGDRNWGLNINENRKEKFFSSPYLRDAGTGIRVVGELSEEAPANSPFAKEENRGKEGLVPYGGGDCGFFAVSSFSYVTATESEVAFIGGYDKTVFETDEAVCVIMLEVARRNGIEVGDEISLPLYSLTYDVHQNIIYSPLGEQTVKVVGTYDSRENPTEFFFPARWVTGVMESRGIDVNYNDMSGFLKDPRQLSVFKESIKDLGFLEPNPEAYMDFTGAAITVQDEQYITAAEPLGQTVVLFRRFQIPFFALVIGMIVLAIFLIMRGSRRVMAISVSLGRPRFLCAMGCFLAAFIAEIIGCALVFPAMTLLPGMSLEGAVMICLEFMLCACVGNAAALMLILRFDAFTLLTAVE</sequence>